<feature type="transmembrane region" description="Helical" evidence="6">
    <location>
        <begin position="116"/>
        <end position="137"/>
    </location>
</feature>
<keyword evidence="9" id="KW-1185">Reference proteome</keyword>
<comment type="subcellular location">
    <subcellularLocation>
        <location evidence="6">Cell membrane</location>
        <topology evidence="6">Multi-pass membrane protein</topology>
    </subcellularLocation>
    <subcellularLocation>
        <location evidence="1">Membrane</location>
        <topology evidence="1">Multi-pass membrane protein</topology>
    </subcellularLocation>
</comment>
<dbReference type="SUPFAM" id="SSF161098">
    <property type="entry name" value="MetI-like"/>
    <property type="match status" value="1"/>
</dbReference>
<dbReference type="Proteomes" id="UP000183508">
    <property type="component" value="Unassembled WGS sequence"/>
</dbReference>
<dbReference type="EMBL" id="FPBV01000006">
    <property type="protein sequence ID" value="SFU71798.1"/>
    <property type="molecule type" value="Genomic_DNA"/>
</dbReference>
<feature type="transmembrane region" description="Helical" evidence="6">
    <location>
        <begin position="149"/>
        <end position="174"/>
    </location>
</feature>
<protein>
    <submittedName>
        <fullName evidence="8">Osmoprotectant transport system permease protein</fullName>
    </submittedName>
</protein>
<keyword evidence="3 6" id="KW-0812">Transmembrane</keyword>
<dbReference type="PANTHER" id="PTHR30177">
    <property type="entry name" value="GLYCINE BETAINE/L-PROLINE TRANSPORT SYSTEM PERMEASE PROTEIN PROW"/>
    <property type="match status" value="1"/>
</dbReference>
<dbReference type="GO" id="GO:0055085">
    <property type="term" value="P:transmembrane transport"/>
    <property type="evidence" value="ECO:0007669"/>
    <property type="project" value="InterPro"/>
</dbReference>
<evidence type="ECO:0000256" key="1">
    <source>
        <dbReference type="ARBA" id="ARBA00004141"/>
    </source>
</evidence>
<evidence type="ECO:0000259" key="7">
    <source>
        <dbReference type="PROSITE" id="PS50928"/>
    </source>
</evidence>
<evidence type="ECO:0000313" key="9">
    <source>
        <dbReference type="Proteomes" id="UP000183508"/>
    </source>
</evidence>
<dbReference type="CDD" id="cd06261">
    <property type="entry name" value="TM_PBP2"/>
    <property type="match status" value="1"/>
</dbReference>
<feature type="transmembrane region" description="Helical" evidence="6">
    <location>
        <begin position="69"/>
        <end position="96"/>
    </location>
</feature>
<dbReference type="GO" id="GO:0031460">
    <property type="term" value="P:glycine betaine transport"/>
    <property type="evidence" value="ECO:0007669"/>
    <property type="project" value="TreeGrafter"/>
</dbReference>
<evidence type="ECO:0000256" key="2">
    <source>
        <dbReference type="ARBA" id="ARBA00022448"/>
    </source>
</evidence>
<sequence>MWQDLWQYFSTHGYEVWMLTLQQLYIVAIPMCAAILVAVPLTIVATRVPRLYPWVIGISNAFQTIPSMALLVLMITIGLGIGLLPAAVALFVYALMPIVRNTYVGIAGVAPEVKDAAIGMGATKWQLLWLVELPLALKVIIAGIRSSLVASIGFATLAALIGAGGLGSLILQGLGMADNAIVLAGTIPAVIMAFVAEFVMGRLERWLTPKGLRG</sequence>
<dbReference type="eggNOG" id="COG1174">
    <property type="taxonomic scope" value="Bacteria"/>
</dbReference>
<accession>A0A1I7IFW1</accession>
<dbReference type="PANTHER" id="PTHR30177:SF4">
    <property type="entry name" value="OSMOPROTECTANT IMPORT PERMEASE PROTEIN OSMW"/>
    <property type="match status" value="1"/>
</dbReference>
<evidence type="ECO:0000313" key="8">
    <source>
        <dbReference type="EMBL" id="SFU71798.1"/>
    </source>
</evidence>
<proteinExistence type="inferred from homology"/>
<dbReference type="InterPro" id="IPR000515">
    <property type="entry name" value="MetI-like"/>
</dbReference>
<feature type="domain" description="ABC transmembrane type-1" evidence="7">
    <location>
        <begin position="20"/>
        <end position="200"/>
    </location>
</feature>
<evidence type="ECO:0000256" key="5">
    <source>
        <dbReference type="ARBA" id="ARBA00023136"/>
    </source>
</evidence>
<keyword evidence="2 6" id="KW-0813">Transport</keyword>
<evidence type="ECO:0000256" key="4">
    <source>
        <dbReference type="ARBA" id="ARBA00022989"/>
    </source>
</evidence>
<evidence type="ECO:0000256" key="6">
    <source>
        <dbReference type="RuleBase" id="RU363032"/>
    </source>
</evidence>
<reference evidence="9" key="1">
    <citation type="submission" date="2016-10" db="EMBL/GenBank/DDBJ databases">
        <authorList>
            <person name="Varghese N."/>
        </authorList>
    </citation>
    <scope>NUCLEOTIDE SEQUENCE [LARGE SCALE GENOMIC DNA]</scope>
    <source>
        <strain evidence="9">DSM 17980</strain>
    </source>
</reference>
<comment type="similarity">
    <text evidence="6">Belongs to the binding-protein-dependent transport system permease family.</text>
</comment>
<feature type="transmembrane region" description="Helical" evidence="6">
    <location>
        <begin position="180"/>
        <end position="200"/>
    </location>
</feature>
<evidence type="ECO:0000256" key="3">
    <source>
        <dbReference type="ARBA" id="ARBA00022692"/>
    </source>
</evidence>
<name>A0A1I7IFW1_9BACL</name>
<dbReference type="RefSeq" id="WP_245783883.1">
    <property type="nucleotide sequence ID" value="NZ_FPBV01000006.1"/>
</dbReference>
<dbReference type="STRING" id="392015.SAMN05421543_106197"/>
<feature type="transmembrane region" description="Helical" evidence="6">
    <location>
        <begin position="24"/>
        <end position="48"/>
    </location>
</feature>
<keyword evidence="4 6" id="KW-1133">Transmembrane helix</keyword>
<keyword evidence="5 6" id="KW-0472">Membrane</keyword>
<dbReference type="Pfam" id="PF00528">
    <property type="entry name" value="BPD_transp_1"/>
    <property type="match status" value="1"/>
</dbReference>
<gene>
    <name evidence="8" type="ORF">SAMN05421543_106197</name>
</gene>
<dbReference type="InterPro" id="IPR035906">
    <property type="entry name" value="MetI-like_sf"/>
</dbReference>
<dbReference type="AlphaFoldDB" id="A0A1I7IFW1"/>
<organism evidence="8 9">
    <name type="scientific">Alicyclobacillus macrosporangiidus</name>
    <dbReference type="NCBI Taxonomy" id="392015"/>
    <lineage>
        <taxon>Bacteria</taxon>
        <taxon>Bacillati</taxon>
        <taxon>Bacillota</taxon>
        <taxon>Bacilli</taxon>
        <taxon>Bacillales</taxon>
        <taxon>Alicyclobacillaceae</taxon>
        <taxon>Alicyclobacillus</taxon>
    </lineage>
</organism>
<dbReference type="InterPro" id="IPR051204">
    <property type="entry name" value="ABC_transp_perm/SBD"/>
</dbReference>
<dbReference type="PROSITE" id="PS50928">
    <property type="entry name" value="ABC_TM1"/>
    <property type="match status" value="1"/>
</dbReference>
<dbReference type="FunFam" id="1.10.3720.10:FF:000001">
    <property type="entry name" value="Glycine betaine ABC transporter, permease"/>
    <property type="match status" value="1"/>
</dbReference>
<dbReference type="GO" id="GO:0005886">
    <property type="term" value="C:plasma membrane"/>
    <property type="evidence" value="ECO:0007669"/>
    <property type="project" value="UniProtKB-SubCell"/>
</dbReference>
<dbReference type="Gene3D" id="1.10.3720.10">
    <property type="entry name" value="MetI-like"/>
    <property type="match status" value="1"/>
</dbReference>